<dbReference type="GO" id="GO:0009251">
    <property type="term" value="P:glucan catabolic process"/>
    <property type="evidence" value="ECO:0007669"/>
    <property type="project" value="TreeGrafter"/>
</dbReference>
<evidence type="ECO:0000256" key="5">
    <source>
        <dbReference type="ARBA" id="ARBA00036824"/>
    </source>
</evidence>
<dbReference type="Gene3D" id="3.20.20.80">
    <property type="entry name" value="Glycosidases"/>
    <property type="match status" value="1"/>
</dbReference>
<dbReference type="SUPFAM" id="SSF51445">
    <property type="entry name" value="(Trans)glycosidases"/>
    <property type="match status" value="1"/>
</dbReference>
<dbReference type="Proteomes" id="UP000887575">
    <property type="component" value="Unassembled WGS sequence"/>
</dbReference>
<keyword evidence="2" id="KW-0325">Glycoprotein</keyword>
<evidence type="ECO:0000313" key="7">
    <source>
        <dbReference type="Proteomes" id="UP000887575"/>
    </source>
</evidence>
<evidence type="ECO:0000256" key="3">
    <source>
        <dbReference type="ARBA" id="ARBA00023295"/>
    </source>
</evidence>
<evidence type="ECO:0000256" key="1">
    <source>
        <dbReference type="ARBA" id="ARBA00022801"/>
    </source>
</evidence>
<organism evidence="7 8">
    <name type="scientific">Mesorhabditis belari</name>
    <dbReference type="NCBI Taxonomy" id="2138241"/>
    <lineage>
        <taxon>Eukaryota</taxon>
        <taxon>Metazoa</taxon>
        <taxon>Ecdysozoa</taxon>
        <taxon>Nematoda</taxon>
        <taxon>Chromadorea</taxon>
        <taxon>Rhabditida</taxon>
        <taxon>Rhabditina</taxon>
        <taxon>Rhabditomorpha</taxon>
        <taxon>Rhabditoidea</taxon>
        <taxon>Rhabditidae</taxon>
        <taxon>Mesorhabditinae</taxon>
        <taxon>Mesorhabditis</taxon>
    </lineage>
</organism>
<keyword evidence="1" id="KW-0378">Hydrolase</keyword>
<comment type="catalytic activity">
    <reaction evidence="5">
        <text>Successive hydrolysis of beta-D-glucose units from the non-reducing ends of (1-&gt;3)-beta-D-glucans, releasing alpha-glucose.</text>
        <dbReference type="EC" id="3.2.1.58"/>
    </reaction>
</comment>
<dbReference type="EC" id="3.2.1.58" evidence="6"/>
<keyword evidence="4" id="KW-0961">Cell wall biogenesis/degradation</keyword>
<evidence type="ECO:0000256" key="2">
    <source>
        <dbReference type="ARBA" id="ARBA00023180"/>
    </source>
</evidence>
<keyword evidence="3" id="KW-0326">Glycosidase</keyword>
<dbReference type="GO" id="GO:0004338">
    <property type="term" value="F:glucan exo-1,3-beta-glucosidase activity"/>
    <property type="evidence" value="ECO:0007669"/>
    <property type="project" value="UniProtKB-EC"/>
</dbReference>
<reference evidence="8" key="1">
    <citation type="submission" date="2024-02" db="UniProtKB">
        <authorList>
            <consortium name="WormBaseParasite"/>
        </authorList>
    </citation>
    <scope>IDENTIFICATION</scope>
</reference>
<accession>A0AAF3J2L6</accession>
<proteinExistence type="predicted"/>
<dbReference type="InterPro" id="IPR017853">
    <property type="entry name" value="GH"/>
</dbReference>
<evidence type="ECO:0000256" key="6">
    <source>
        <dbReference type="ARBA" id="ARBA00038929"/>
    </source>
</evidence>
<evidence type="ECO:0000313" key="8">
    <source>
        <dbReference type="WBParaSite" id="MBELARI_LOCUS12329"/>
    </source>
</evidence>
<keyword evidence="7" id="KW-1185">Reference proteome</keyword>
<dbReference type="GO" id="GO:0009986">
    <property type="term" value="C:cell surface"/>
    <property type="evidence" value="ECO:0007669"/>
    <property type="project" value="TreeGrafter"/>
</dbReference>
<dbReference type="InterPro" id="IPR050386">
    <property type="entry name" value="Glycosyl_hydrolase_5"/>
</dbReference>
<dbReference type="WBParaSite" id="MBELARI_LOCUS12329">
    <property type="protein sequence ID" value="MBELARI_LOCUS12329"/>
    <property type="gene ID" value="MBELARI_LOCUS12329"/>
</dbReference>
<evidence type="ECO:0000256" key="4">
    <source>
        <dbReference type="ARBA" id="ARBA00023316"/>
    </source>
</evidence>
<name>A0AAF3J2L6_9BILA</name>
<dbReference type="PANTHER" id="PTHR31297">
    <property type="entry name" value="GLUCAN ENDO-1,6-BETA-GLUCOSIDASE B"/>
    <property type="match status" value="1"/>
</dbReference>
<dbReference type="GO" id="GO:0005576">
    <property type="term" value="C:extracellular region"/>
    <property type="evidence" value="ECO:0007669"/>
    <property type="project" value="TreeGrafter"/>
</dbReference>
<dbReference type="GO" id="GO:0071555">
    <property type="term" value="P:cell wall organization"/>
    <property type="evidence" value="ECO:0007669"/>
    <property type="project" value="UniProtKB-KW"/>
</dbReference>
<dbReference type="AlphaFoldDB" id="A0AAF3J2L6"/>
<sequence>MSIRVSDFPGFKTSTTSFPSTRMLEKELYRTLDYKKSHLFELKESIINGISFIKGVNLCGWLTANYWCTKKSPLWKNVEAKVAMNGEYLTMKSLEGKGIGLLNEPRFVDENLLKEYYRAAVRIIREKVKSNCLITTSPLLDQQGYGRSDWETFLNGTREVRHEWHKYQVWDFYGRTPEELIDFVNRKHVTDIKFWNGNGLLIGEWTLESYLNMTDEELKEYAKVQLSTYELTKGWIYQTWKFYGDEGLEMERWSMKSMLKHGILQQFD</sequence>
<protein>
    <recommendedName>
        <fullName evidence="6">glucan 1,3-beta-glucosidase</fullName>
        <ecNumber evidence="6">3.2.1.58</ecNumber>
    </recommendedName>
</protein>
<dbReference type="PANTHER" id="PTHR31297:SF34">
    <property type="entry name" value="GLUCAN 1,3-BETA-GLUCOSIDASE 2"/>
    <property type="match status" value="1"/>
</dbReference>